<proteinExistence type="inferred from homology"/>
<keyword evidence="8" id="KW-1185">Reference proteome</keyword>
<comment type="caution">
    <text evidence="7">The sequence shown here is derived from an EMBL/GenBank/DDBJ whole genome shotgun (WGS) entry which is preliminary data.</text>
</comment>
<dbReference type="Gene3D" id="2.60.20.10">
    <property type="entry name" value="Crystallins"/>
    <property type="match status" value="4"/>
</dbReference>
<evidence type="ECO:0000256" key="2">
    <source>
        <dbReference type="ARBA" id="ARBA00009646"/>
    </source>
</evidence>
<feature type="domain" description="HD" evidence="6">
    <location>
        <begin position="30"/>
        <end position="178"/>
    </location>
</feature>
<evidence type="ECO:0000259" key="6">
    <source>
        <dbReference type="PROSITE" id="PS51831"/>
    </source>
</evidence>
<dbReference type="Gene3D" id="3.30.70.2760">
    <property type="match status" value="2"/>
</dbReference>
<gene>
    <name evidence="7" type="ORF">QQF64_000287</name>
</gene>
<keyword evidence="3" id="KW-0677">Repeat</keyword>
<dbReference type="InterPro" id="IPR003607">
    <property type="entry name" value="HD/PDEase_dom"/>
</dbReference>
<evidence type="ECO:0000256" key="3">
    <source>
        <dbReference type="ARBA" id="ARBA00022737"/>
    </source>
</evidence>
<accession>A0ABR3NX49</accession>
<evidence type="ECO:0000256" key="5">
    <source>
        <dbReference type="SAM" id="MobiDB-lite"/>
    </source>
</evidence>
<evidence type="ECO:0000313" key="8">
    <source>
        <dbReference type="Proteomes" id="UP001558613"/>
    </source>
</evidence>
<dbReference type="SMART" id="SM00471">
    <property type="entry name" value="HDc"/>
    <property type="match status" value="2"/>
</dbReference>
<name>A0ABR3NX49_9TELE</name>
<dbReference type="EMBL" id="JAYMGO010000001">
    <property type="protein sequence ID" value="KAL1281484.1"/>
    <property type="molecule type" value="Genomic_DNA"/>
</dbReference>
<dbReference type="PANTHER" id="PTHR11373">
    <property type="entry name" value="DEOXYNUCLEOSIDE TRIPHOSPHATE TRIPHOSPHOHYDROLASE"/>
    <property type="match status" value="1"/>
</dbReference>
<dbReference type="InterPro" id="IPR050135">
    <property type="entry name" value="dGTPase-like"/>
</dbReference>
<dbReference type="Gene3D" id="1.10.3210.10">
    <property type="entry name" value="Hypothetical protein af1432"/>
    <property type="match status" value="2"/>
</dbReference>
<dbReference type="PRINTS" id="PR01367">
    <property type="entry name" value="BGCRYSTALLIN"/>
</dbReference>
<comment type="similarity">
    <text evidence="1">Belongs to the SAMHD1 family.</text>
</comment>
<dbReference type="InterPro" id="IPR006674">
    <property type="entry name" value="HD_domain"/>
</dbReference>
<reference evidence="7 8" key="1">
    <citation type="submission" date="2023-09" db="EMBL/GenBank/DDBJ databases">
        <authorList>
            <person name="Wang M."/>
        </authorList>
    </citation>
    <scope>NUCLEOTIDE SEQUENCE [LARGE SCALE GENOMIC DNA]</scope>
    <source>
        <strain evidence="7">GT-2023</strain>
        <tissue evidence="7">Liver</tissue>
    </source>
</reference>
<keyword evidence="4" id="KW-0175">Coiled coil</keyword>
<evidence type="ECO:0000313" key="7">
    <source>
        <dbReference type="EMBL" id="KAL1281484.1"/>
    </source>
</evidence>
<sequence length="1278" mass="148832">MIDTPQFQRLRFIKQLGTKYLVYPGATHTRFEHSLGVAYLAGCLLKTLHENQPELNITKQDFLCVQIAALCHDMGHGPFSHLFDGMFIPEVQPNKHWEHEEASVQMFHCMKRRNGLDKEMQFYGLNLPEDIIFIEELILKGQKDGKWSMKGRTEDKSFLYEIVANKLNGIDVDKWDYLVRDCYYLGIPCGFDQQRLLKSARVCIVNGRKHICFRDKVADNIYGMFHTRYTLHRQALQHKIGYIIDIKIKDALVEANDSLIPDRNISDVINNMLEYTKLTDHVYDQILNQSDSNTDLNEARSILQDVVNRRLPKFVGEARLNENYLKVLDMGFGEVGKEPIDNVHFYSKSDLKTASKMKKYQVSSLKPEKFHEFVVRIYYDPENQTHQREVQQEAEKCFHEWCKINKNKFIDFSHDSGKEEDADEEGKENEDTSTSKIFNDPIYGQFELSQLLVKIIDTPEFQRLRHIKQLGAAYLVYPGATHTRFEHSLGMAHLAGSLLKVLKEKQDKYIKKIKMDIEKKQCDLKKKQDELKEKEIELKEKEDELKEKEDELKKKEIELKEKEDELITEKDMLCVQIAALCYNLGHGPFSHLFEKFIKRSWPGDGDEQQPGKLEEKEKKKRDSDGKWKNKAFLYEIVANNWNGIDVRRWDYLARDCHYLGIPNSFDHQCMLKSARVCKVKEENHICFRDKMANDIYDMFHTRYTLYHQAYKHKIVTIIEDKIIKALLEAKDTLEISPISRFLSPNHIRQKFENVTSCSRQHNMTSEDEQTAKFLKLTDHIFEKILYSTEDNLKDARKELEDVVMRRLPKCVGETRLQETEENELQTQWNEALDEWNKLHPNLSLYKEDFITEVIQLDYNKNAENPINLVYFYRKRNHTKGSRIKNYEVSSLLPKKFTELVGRVYYTKNSDEEEKAAKECFKWWQLGKCAIELYDKPEFKGTKCVITRDCLSLDHCIITEVRSCKVIRGVWKLWKGCDNNEDDYLLKEGEYHNLKALSIGRSTASASAPAPIPDPAWCLECVPFEIHLYEKVNFEGPKCVTTIDCCSLDGSGIKEVRSCKVLSGVWDFFEGRDYNEPRYQLQKGEYPNSEAWSNGGTAPALSFKRVLSYKIHLYEEVNFKGPNFVTTIDCCSLDGSGIKEVRSCKVLSGVWDFFEGRDYNEPRYQLQKGEYPNSEAWSNGRTAPALSFKRVLSYKIQLYEKENFEEKMHETTVDRHSLDGCGINEVRSCKVLSGVWEVYEGSGYAEPSYQLSEGEYPDPGSWCASDPAAPVLSVKRVTE</sequence>
<dbReference type="InterPro" id="IPR001064">
    <property type="entry name" value="Beta/gamma_crystallin"/>
</dbReference>
<dbReference type="InterPro" id="IPR011024">
    <property type="entry name" value="G_crystallin-like"/>
</dbReference>
<feature type="coiled-coil region" evidence="4">
    <location>
        <begin position="510"/>
        <end position="572"/>
    </location>
</feature>
<dbReference type="Pfam" id="PF01966">
    <property type="entry name" value="HD"/>
    <property type="match status" value="1"/>
</dbReference>
<dbReference type="PANTHER" id="PTHR11373:SF4">
    <property type="entry name" value="DEOXYNUCLEOSIDE TRIPHOSPHATE TRIPHOSPHOHYDROLASE SAMHD1"/>
    <property type="match status" value="1"/>
</dbReference>
<dbReference type="SUPFAM" id="SSF109604">
    <property type="entry name" value="HD-domain/PDEase-like"/>
    <property type="match status" value="2"/>
</dbReference>
<dbReference type="Pfam" id="PF00030">
    <property type="entry name" value="Crystall"/>
    <property type="match status" value="4"/>
</dbReference>
<dbReference type="CDD" id="cd00077">
    <property type="entry name" value="HDc"/>
    <property type="match status" value="1"/>
</dbReference>
<dbReference type="PROSITE" id="PS51831">
    <property type="entry name" value="HD"/>
    <property type="match status" value="1"/>
</dbReference>
<organism evidence="7 8">
    <name type="scientific">Cirrhinus molitorella</name>
    <name type="common">mud carp</name>
    <dbReference type="NCBI Taxonomy" id="172907"/>
    <lineage>
        <taxon>Eukaryota</taxon>
        <taxon>Metazoa</taxon>
        <taxon>Chordata</taxon>
        <taxon>Craniata</taxon>
        <taxon>Vertebrata</taxon>
        <taxon>Euteleostomi</taxon>
        <taxon>Actinopterygii</taxon>
        <taxon>Neopterygii</taxon>
        <taxon>Teleostei</taxon>
        <taxon>Ostariophysi</taxon>
        <taxon>Cypriniformes</taxon>
        <taxon>Cyprinidae</taxon>
        <taxon>Labeoninae</taxon>
        <taxon>Labeonini</taxon>
        <taxon>Cirrhinus</taxon>
    </lineage>
</organism>
<protein>
    <recommendedName>
        <fullName evidence="6">HD domain-containing protein</fullName>
    </recommendedName>
</protein>
<dbReference type="SUPFAM" id="SSF49695">
    <property type="entry name" value="gamma-Crystallin-like"/>
    <property type="match status" value="2"/>
</dbReference>
<evidence type="ECO:0000256" key="1">
    <source>
        <dbReference type="ARBA" id="ARBA00005776"/>
    </source>
</evidence>
<dbReference type="SMART" id="SM00247">
    <property type="entry name" value="XTALbg"/>
    <property type="match status" value="4"/>
</dbReference>
<dbReference type="Proteomes" id="UP001558613">
    <property type="component" value="Unassembled WGS sequence"/>
</dbReference>
<comment type="similarity">
    <text evidence="2">Belongs to the beta/gamma-crystallin family.</text>
</comment>
<feature type="region of interest" description="Disordered" evidence="5">
    <location>
        <begin position="414"/>
        <end position="436"/>
    </location>
</feature>
<evidence type="ECO:0000256" key="4">
    <source>
        <dbReference type="SAM" id="Coils"/>
    </source>
</evidence>